<keyword evidence="1" id="KW-0472">Membrane</keyword>
<keyword evidence="4" id="KW-1185">Reference proteome</keyword>
<accession>A0A376AIM0</accession>
<keyword evidence="1" id="KW-1133">Transmembrane helix</keyword>
<feature type="transmembrane region" description="Helical" evidence="1">
    <location>
        <begin position="73"/>
        <end position="92"/>
    </location>
</feature>
<feature type="transmembrane region" description="Helical" evidence="1">
    <location>
        <begin position="38"/>
        <end position="61"/>
    </location>
</feature>
<reference evidence="4" key="1">
    <citation type="submission" date="2018-07" db="EMBL/GenBank/DDBJ databases">
        <authorList>
            <person name="Peiro R."/>
            <person name="Begona"/>
            <person name="Cbmso G."/>
            <person name="Lopez M."/>
            <person name="Gonzalez S."/>
        </authorList>
    </citation>
    <scope>NUCLEOTIDE SEQUENCE [LARGE SCALE GENOMIC DNA]</scope>
</reference>
<feature type="domain" description="DUF2157" evidence="2">
    <location>
        <begin position="12"/>
        <end position="150"/>
    </location>
</feature>
<evidence type="ECO:0000259" key="2">
    <source>
        <dbReference type="Pfam" id="PF09925"/>
    </source>
</evidence>
<dbReference type="Proteomes" id="UP000254764">
    <property type="component" value="Unassembled WGS sequence"/>
</dbReference>
<name>A0A376AIM0_9HYPH</name>
<proteinExistence type="predicted"/>
<dbReference type="AlphaFoldDB" id="A0A376AIM0"/>
<feature type="transmembrane region" description="Helical" evidence="1">
    <location>
        <begin position="132"/>
        <end position="165"/>
    </location>
</feature>
<sequence>MYRGRLKRDLALWVEKQLIGQDVADALLRDLDSRRSSFSISGVLMILAAVLIAASILLLIAANWQEIPRLVKIGGIVALIWIFYGLAAISFARGADRLGGALLVLGAACFGGAISLIGQLYHLSGDAFDAMLLWFAMTVLSAAAFRSAALTVMAGLLSFAAFGAFLDQFEGEWHALYGWWPVLASLVIGLLSAWTGAERARHFIYLLLLGWCGWLYSLWPEVGTAVAFAAVGLAAFVAVTLPMSPVSRMLGGLGAGPAFYSLVLALLGLGLLHLEWTDGAGLALLGIVTIAVTLLALALDGRDNGAVRYLAYAVFAGEVLYLSFVTIDSMLGTSAFFLLAGLVVAVLAMVVVRLERLFAKRISEDRA</sequence>
<keyword evidence="1" id="KW-0812">Transmembrane</keyword>
<dbReference type="EMBL" id="UEYP01000004">
    <property type="protein sequence ID" value="SSC67604.1"/>
    <property type="molecule type" value="Genomic_DNA"/>
</dbReference>
<feature type="transmembrane region" description="Helical" evidence="1">
    <location>
        <begin position="330"/>
        <end position="352"/>
    </location>
</feature>
<organism evidence="3 4">
    <name type="scientific">Ciceribacter selenitireducens ATCC BAA-1503</name>
    <dbReference type="NCBI Taxonomy" id="1336235"/>
    <lineage>
        <taxon>Bacteria</taxon>
        <taxon>Pseudomonadati</taxon>
        <taxon>Pseudomonadota</taxon>
        <taxon>Alphaproteobacteria</taxon>
        <taxon>Hyphomicrobiales</taxon>
        <taxon>Rhizobiaceae</taxon>
        <taxon>Ciceribacter</taxon>
    </lineage>
</organism>
<evidence type="ECO:0000256" key="1">
    <source>
        <dbReference type="SAM" id="Phobius"/>
    </source>
</evidence>
<feature type="transmembrane region" description="Helical" evidence="1">
    <location>
        <begin position="177"/>
        <end position="196"/>
    </location>
</feature>
<evidence type="ECO:0000313" key="3">
    <source>
        <dbReference type="EMBL" id="SSC67604.1"/>
    </source>
</evidence>
<feature type="transmembrane region" description="Helical" evidence="1">
    <location>
        <begin position="306"/>
        <end position="324"/>
    </location>
</feature>
<feature type="transmembrane region" description="Helical" evidence="1">
    <location>
        <begin position="250"/>
        <end position="274"/>
    </location>
</feature>
<feature type="transmembrane region" description="Helical" evidence="1">
    <location>
        <begin position="280"/>
        <end position="299"/>
    </location>
</feature>
<dbReference type="InterPro" id="IPR018677">
    <property type="entry name" value="DUF2157"/>
</dbReference>
<dbReference type="RefSeq" id="WP_115670165.1">
    <property type="nucleotide sequence ID" value="NZ_UEYP01000004.1"/>
</dbReference>
<feature type="transmembrane region" description="Helical" evidence="1">
    <location>
        <begin position="98"/>
        <end position="120"/>
    </location>
</feature>
<dbReference type="Pfam" id="PF09925">
    <property type="entry name" value="DUF2157"/>
    <property type="match status" value="1"/>
</dbReference>
<gene>
    <name evidence="3" type="ORF">RHIZ70_3312</name>
</gene>
<dbReference type="STRING" id="1336235.GCA_000518785_00906"/>
<evidence type="ECO:0000313" key="4">
    <source>
        <dbReference type="Proteomes" id="UP000254764"/>
    </source>
</evidence>
<dbReference type="OrthoDB" id="7353197at2"/>
<feature type="transmembrane region" description="Helical" evidence="1">
    <location>
        <begin position="225"/>
        <end position="243"/>
    </location>
</feature>
<protein>
    <recommendedName>
        <fullName evidence="2">DUF2157 domain-containing protein</fullName>
    </recommendedName>
</protein>